<dbReference type="PATRIC" id="fig|136160.3.peg.4232"/>
<dbReference type="EMBL" id="LILD01000003">
    <property type="protein sequence ID" value="KOO36963.1"/>
    <property type="molecule type" value="Genomic_DNA"/>
</dbReference>
<evidence type="ECO:0008006" key="3">
    <source>
        <dbReference type="Google" id="ProtNLM"/>
    </source>
</evidence>
<keyword evidence="1" id="KW-1133">Transmembrane helix</keyword>
<organism evidence="2">
    <name type="scientific">Halalkalibacterium halodurans</name>
    <name type="common">Bacillus halodurans</name>
    <dbReference type="NCBI Taxonomy" id="86665"/>
    <lineage>
        <taxon>Bacteria</taxon>
        <taxon>Bacillati</taxon>
        <taxon>Bacillota</taxon>
        <taxon>Bacilli</taxon>
        <taxon>Bacillales</taxon>
        <taxon>Bacillaceae</taxon>
        <taxon>Halalkalibacterium (ex Joshi et al. 2022)</taxon>
    </lineage>
</organism>
<evidence type="ECO:0000256" key="1">
    <source>
        <dbReference type="SAM" id="Phobius"/>
    </source>
</evidence>
<gene>
    <name evidence="2" type="ORF">AMD02_16400</name>
</gene>
<feature type="transmembrane region" description="Helical" evidence="1">
    <location>
        <begin position="169"/>
        <end position="190"/>
    </location>
</feature>
<dbReference type="RefSeq" id="WP_053432180.1">
    <property type="nucleotide sequence ID" value="NZ_CP040441.1"/>
</dbReference>
<evidence type="ECO:0000313" key="2">
    <source>
        <dbReference type="EMBL" id="KOO36963.1"/>
    </source>
</evidence>
<keyword evidence="1" id="KW-0472">Membrane</keyword>
<name>A0A0M0KEZ1_ALKHA</name>
<feature type="transmembrane region" description="Helical" evidence="1">
    <location>
        <begin position="60"/>
        <end position="79"/>
    </location>
</feature>
<comment type="caution">
    <text evidence="2">The sequence shown here is derived from an EMBL/GenBank/DDBJ whole genome shotgun (WGS) entry which is preliminary data.</text>
</comment>
<feature type="transmembrane region" description="Helical" evidence="1">
    <location>
        <begin position="210"/>
        <end position="228"/>
    </location>
</feature>
<dbReference type="AlphaFoldDB" id="A0A0M0KEZ1"/>
<feature type="transmembrane region" description="Helical" evidence="1">
    <location>
        <begin position="137"/>
        <end position="157"/>
    </location>
</feature>
<accession>A0A4Y7WTC5</accession>
<protein>
    <recommendedName>
        <fullName evidence="3">ABC-2 type transport system permease protein</fullName>
    </recommendedName>
</protein>
<sequence>MSHLLKVEWRKQRKGVLLVPILLCLILLPVIGGMAFSYLIQNDRTVEQVWAIIYETFHLLWSYVVIIVIVIYAALVVDVEHRSGMWPSVLLYPYAKWKHFFIKVLWVFILVQLFGLISWGSIATVSLLYGGVESSELIAFGTLLYLPFLLALPFVIFQTFLSVVLSNSFVSMGIGMFVFLFHNLLPSVWLPWGSMIQPFLEGQPVNVVDIIFLMVGAALYTMISLFFFERKTFSTGVE</sequence>
<accession>A0A0M0KEZ1</accession>
<keyword evidence="1" id="KW-0812">Transmembrane</keyword>
<dbReference type="GeneID" id="87596013"/>
<dbReference type="CDD" id="cd21809">
    <property type="entry name" value="ABC-2_lan_permease-like"/>
    <property type="match status" value="1"/>
</dbReference>
<reference evidence="2" key="1">
    <citation type="submission" date="2015-08" db="EMBL/GenBank/DDBJ databases">
        <title>Complete DNA Sequence of Pseudomonas syringae pv. actinidiae, the Causal Agent of Kiwifruit Canker Disease.</title>
        <authorList>
            <person name="Rikkerink E.H.A."/>
            <person name="Fineran P.C."/>
        </authorList>
    </citation>
    <scope>NUCLEOTIDE SEQUENCE</scope>
    <source>
        <strain evidence="2">DSM 13666</strain>
    </source>
</reference>
<feature type="transmembrane region" description="Helical" evidence="1">
    <location>
        <begin position="16"/>
        <end position="40"/>
    </location>
</feature>
<proteinExistence type="predicted"/>
<feature type="transmembrane region" description="Helical" evidence="1">
    <location>
        <begin position="100"/>
        <end position="125"/>
    </location>
</feature>
<dbReference type="Pfam" id="PF12730">
    <property type="entry name" value="ABC2_membrane_4"/>
    <property type="match status" value="1"/>
</dbReference>